<dbReference type="Gene3D" id="2.60.40.10">
    <property type="entry name" value="Immunoglobulins"/>
    <property type="match status" value="1"/>
</dbReference>
<gene>
    <name evidence="2" type="ORF">GKC34_06490</name>
</gene>
<evidence type="ECO:0000313" key="2">
    <source>
        <dbReference type="EMBL" id="MSE05473.1"/>
    </source>
</evidence>
<evidence type="ECO:0000259" key="1">
    <source>
        <dbReference type="Pfam" id="PF17802"/>
    </source>
</evidence>
<dbReference type="AlphaFoldDB" id="A0A6A8LQJ5"/>
<comment type="caution">
    <text evidence="2">The sequence shown here is derived from an EMBL/GenBank/DDBJ whole genome shotgun (WGS) entry which is preliminary data.</text>
</comment>
<proteinExistence type="predicted"/>
<organism evidence="2 3">
    <name type="scientific">Ligilactobacillus salivarius</name>
    <dbReference type="NCBI Taxonomy" id="1624"/>
    <lineage>
        <taxon>Bacteria</taxon>
        <taxon>Bacillati</taxon>
        <taxon>Bacillota</taxon>
        <taxon>Bacilli</taxon>
        <taxon>Lactobacillales</taxon>
        <taxon>Lactobacillaceae</taxon>
        <taxon>Ligilactobacillus</taxon>
    </lineage>
</organism>
<name>A0A6A8LQJ5_9LACO</name>
<dbReference type="Proteomes" id="UP000437575">
    <property type="component" value="Unassembled WGS sequence"/>
</dbReference>
<reference evidence="2 3" key="1">
    <citation type="submission" date="2019-11" db="EMBL/GenBank/DDBJ databases">
        <title>Draft Genome Sequence of Plant Growth-Promoting Rhizosphere-Associated Bacteria.</title>
        <authorList>
            <person name="Vasilyev I.Y."/>
            <person name="Radchenko V."/>
            <person name="Ilnitskaya E.V."/>
        </authorList>
    </citation>
    <scope>NUCLEOTIDE SEQUENCE [LARGE SCALE GENOMIC DNA]</scope>
    <source>
        <strain evidence="2 3">VRA_1sq_f</strain>
    </source>
</reference>
<protein>
    <recommendedName>
        <fullName evidence="1">SpaA-like prealbumin fold domain-containing protein</fullName>
    </recommendedName>
</protein>
<evidence type="ECO:0000313" key="3">
    <source>
        <dbReference type="Proteomes" id="UP000437575"/>
    </source>
</evidence>
<feature type="non-terminal residue" evidence="2">
    <location>
        <position position="528"/>
    </location>
</feature>
<dbReference type="InterPro" id="IPR013783">
    <property type="entry name" value="Ig-like_fold"/>
</dbReference>
<sequence>MYGSTYYRQSPKFTPQTNFRDLPESYYITLLLQSATNYSPNGERAINNKPNSIFEMFANPFDNLESEYNDYLDLLDDASHDDEPANFDRRLTKGEVKAVLKKLLGIGDNTIVDGEVIKLSPTELEAAKKKLGSDSLDIDGTNRKAGRVALGFEYAMDHYSQGYPLANISNMDAYSKIWGNTTKADNRTPYLHAFSRLFIAYAEAAKEKGLLKSVKKDTDNTMVTVVQEDQKDGKWNYTLKVTGIPEQSQAVTLQTTAELAKVVRPTNAEAVGDWNLINVVLLPVDAAKDGITLEADHQLSDEELQSLNVSINYTTSIQGQILVPRSMYRKDNKTGHWIVREYVIANHSTSGFNETGGVEPRHGMELGQNVMMMSPNPVLVTARVRIQRDLPTDWSVTFSKQDIAGKEIAGAKIQISDKDGKVVDSWTSEADKSHTTSLKPGTYTFHEISAPEGYEVVTDFTFTVEANGEVTVGESKDAKVEAGKLIVTDQVKPVVPETKEVVISKQDIAGKEIAGAKIQISDKDGKVV</sequence>
<dbReference type="Pfam" id="PF17802">
    <property type="entry name" value="SpaA"/>
    <property type="match status" value="1"/>
</dbReference>
<accession>A0A6A8LQJ5</accession>
<feature type="domain" description="SpaA-like prealbumin fold" evidence="1">
    <location>
        <begin position="395"/>
        <end position="472"/>
    </location>
</feature>
<dbReference type="EMBL" id="WKKZ01000251">
    <property type="protein sequence ID" value="MSE05473.1"/>
    <property type="molecule type" value="Genomic_DNA"/>
</dbReference>
<dbReference type="InterPro" id="IPR041033">
    <property type="entry name" value="SpaA_PFL_dom_1"/>
</dbReference>